<proteinExistence type="predicted"/>
<sequence length="380" mass="44236">MKNTKVIVRLVILFLVLGSVSGSITFFILDKKKEVKEKSTVAVEEVKEEIPAVQEKDPFKEVVENINELYIECKSSPDNVIEVEEDKSDKIVALLKGMDLNLVMSSKEDKEKYSENLYTLHVKSENIKIKLNDKYIIVDNPTGGSNVYEGNVEEIQRIIDELGIIYVYGYSKHLRFNDVDKISILAKDVSRVWTLNNEEIQDFLENITLKKPIVMEENMNLSAIFPNYHIEVGIGDMVYNIKLLNEKTILIDSYDSKEFYEYDGELWNYLMDKYKIDKVFDRDSIEYLLNSTKIVIDDKDNIFDLEDEVFYPRELARMLIHSQKSETMVTPDESELKYTLTFNVTGEEFEVKIYENSITYKNKTYYSENIGEIIKSSMSI</sequence>
<keyword evidence="1" id="KW-0472">Membrane</keyword>
<organism evidence="2 3">
    <name type="scientific">Anaeromicrobium sediminis</name>
    <dbReference type="NCBI Taxonomy" id="1478221"/>
    <lineage>
        <taxon>Bacteria</taxon>
        <taxon>Bacillati</taxon>
        <taxon>Bacillota</taxon>
        <taxon>Clostridia</taxon>
        <taxon>Peptostreptococcales</taxon>
        <taxon>Thermotaleaceae</taxon>
        <taxon>Anaeromicrobium</taxon>
    </lineage>
</organism>
<evidence type="ECO:0000313" key="3">
    <source>
        <dbReference type="Proteomes" id="UP000216024"/>
    </source>
</evidence>
<gene>
    <name evidence="2" type="ORF">CCE28_18480</name>
</gene>
<name>A0A267MDL8_9FIRM</name>
<protein>
    <recommendedName>
        <fullName evidence="4">DUF4340 domain-containing protein</fullName>
    </recommendedName>
</protein>
<accession>A0A267MDL8</accession>
<dbReference type="Proteomes" id="UP000216024">
    <property type="component" value="Unassembled WGS sequence"/>
</dbReference>
<reference evidence="2 3" key="1">
    <citation type="submission" date="2017-06" db="EMBL/GenBank/DDBJ databases">
        <title>Draft genome sequence of anaerobic fermentative bacterium Anaeromicrobium sediminis DY2726D isolated from West Pacific Ocean sediments.</title>
        <authorList>
            <person name="Zeng X."/>
        </authorList>
    </citation>
    <scope>NUCLEOTIDE SEQUENCE [LARGE SCALE GENOMIC DNA]</scope>
    <source>
        <strain evidence="2 3">DY2726D</strain>
    </source>
</reference>
<keyword evidence="3" id="KW-1185">Reference proteome</keyword>
<evidence type="ECO:0000256" key="1">
    <source>
        <dbReference type="SAM" id="Phobius"/>
    </source>
</evidence>
<dbReference type="AlphaFoldDB" id="A0A267MDL8"/>
<keyword evidence="1" id="KW-0812">Transmembrane</keyword>
<evidence type="ECO:0008006" key="4">
    <source>
        <dbReference type="Google" id="ProtNLM"/>
    </source>
</evidence>
<feature type="transmembrane region" description="Helical" evidence="1">
    <location>
        <begin position="6"/>
        <end position="29"/>
    </location>
</feature>
<keyword evidence="1" id="KW-1133">Transmembrane helix</keyword>
<comment type="caution">
    <text evidence="2">The sequence shown here is derived from an EMBL/GenBank/DDBJ whole genome shotgun (WGS) entry which is preliminary data.</text>
</comment>
<dbReference type="EMBL" id="NIBG01000024">
    <property type="protein sequence ID" value="PAB57649.1"/>
    <property type="molecule type" value="Genomic_DNA"/>
</dbReference>
<dbReference type="RefSeq" id="WP_095135217.1">
    <property type="nucleotide sequence ID" value="NZ_NIBG01000024.1"/>
</dbReference>
<dbReference type="OrthoDB" id="1951579at2"/>
<evidence type="ECO:0000313" key="2">
    <source>
        <dbReference type="EMBL" id="PAB57649.1"/>
    </source>
</evidence>